<dbReference type="Pfam" id="PF16275">
    <property type="entry name" value="SF1-HH"/>
    <property type="match status" value="1"/>
</dbReference>
<dbReference type="GO" id="GO:0000398">
    <property type="term" value="P:mRNA splicing, via spliceosome"/>
    <property type="evidence" value="ECO:0007669"/>
    <property type="project" value="UniProtKB-UniRule"/>
</dbReference>
<keyword evidence="4 12" id="KW-0479">Metal-binding</keyword>
<comment type="subcellular location">
    <subcellularLocation>
        <location evidence="1 12">Nucleus</location>
    </subcellularLocation>
</comment>
<dbReference type="GO" id="GO:0045131">
    <property type="term" value="F:pre-mRNA branch point binding"/>
    <property type="evidence" value="ECO:0007669"/>
    <property type="project" value="UniProtKB-UniRule"/>
</dbReference>
<feature type="compositionally biased region" description="Polar residues" evidence="13">
    <location>
        <begin position="225"/>
        <end position="236"/>
    </location>
</feature>
<comment type="function">
    <text evidence="12">Necessary for the splicing of pre-mRNA. Has a role in the recognition of the branch site (5'-UACUAAC-3'), the pyrimidine tract and the 3'-splice site at the 3'-end of introns.</text>
</comment>
<feature type="region of interest" description="Disordered" evidence="13">
    <location>
        <begin position="225"/>
        <end position="244"/>
    </location>
</feature>
<dbReference type="GO" id="GO:0003729">
    <property type="term" value="F:mRNA binding"/>
    <property type="evidence" value="ECO:0007669"/>
    <property type="project" value="TreeGrafter"/>
</dbReference>
<dbReference type="VEuPathDB" id="VectorBase:ASTEI20_031786"/>
<keyword evidence="3 12" id="KW-0507">mRNA processing</keyword>
<accession>A0A182YCJ5</accession>
<dbReference type="PROSITE" id="PS50084">
    <property type="entry name" value="KH_TYPE_1"/>
    <property type="match status" value="1"/>
</dbReference>
<dbReference type="PANTHER" id="PTHR11208:SF45">
    <property type="entry name" value="SPLICING FACTOR 1"/>
    <property type="match status" value="1"/>
</dbReference>
<dbReference type="GO" id="GO:0008270">
    <property type="term" value="F:zinc ion binding"/>
    <property type="evidence" value="ECO:0007669"/>
    <property type="project" value="UniProtKB-UniRule"/>
</dbReference>
<evidence type="ECO:0000256" key="13">
    <source>
        <dbReference type="SAM" id="MobiDB-lite"/>
    </source>
</evidence>
<keyword evidence="7 11" id="KW-0694">RNA-binding</keyword>
<dbReference type="VEuPathDB" id="VectorBase:ASTEI06181"/>
<evidence type="ECO:0000256" key="9">
    <source>
        <dbReference type="ARBA" id="ARBA00023242"/>
    </source>
</evidence>
<evidence type="ECO:0000313" key="15">
    <source>
        <dbReference type="Proteomes" id="UP000076408"/>
    </source>
</evidence>
<dbReference type="EnsemblMetazoa" id="ASTEI06181-RA">
    <property type="protein sequence ID" value="ASTEI06181-PA"/>
    <property type="gene ID" value="ASTEI06181"/>
</dbReference>
<evidence type="ECO:0000256" key="8">
    <source>
        <dbReference type="ARBA" id="ARBA00023187"/>
    </source>
</evidence>
<evidence type="ECO:0000256" key="11">
    <source>
        <dbReference type="PROSITE-ProRule" id="PRU00117"/>
    </source>
</evidence>
<dbReference type="GO" id="GO:0005681">
    <property type="term" value="C:spliceosomal complex"/>
    <property type="evidence" value="ECO:0007669"/>
    <property type="project" value="UniProtKB-KW"/>
</dbReference>
<dbReference type="InterPro" id="IPR001878">
    <property type="entry name" value="Znf_CCHC"/>
</dbReference>
<dbReference type="InterPro" id="IPR032570">
    <property type="entry name" value="SF1-HH"/>
</dbReference>
<dbReference type="SUPFAM" id="SSF54791">
    <property type="entry name" value="Eukaryotic type KH-domain (KH-domain type I)"/>
    <property type="match status" value="1"/>
</dbReference>
<evidence type="ECO:0000256" key="6">
    <source>
        <dbReference type="ARBA" id="ARBA00022833"/>
    </source>
</evidence>
<dbReference type="Pfam" id="PF22675">
    <property type="entry name" value="KH-I_KHDC4-BBP"/>
    <property type="match status" value="1"/>
</dbReference>
<evidence type="ECO:0000256" key="7">
    <source>
        <dbReference type="ARBA" id="ARBA00022884"/>
    </source>
</evidence>
<dbReference type="InterPro" id="IPR004087">
    <property type="entry name" value="KH_dom"/>
</dbReference>
<feature type="region of interest" description="Disordered" evidence="13">
    <location>
        <begin position="264"/>
        <end position="313"/>
    </location>
</feature>
<evidence type="ECO:0000256" key="4">
    <source>
        <dbReference type="ARBA" id="ARBA00022723"/>
    </source>
</evidence>
<evidence type="ECO:0000256" key="1">
    <source>
        <dbReference type="ARBA" id="ARBA00004123"/>
    </source>
</evidence>
<dbReference type="Proteomes" id="UP000076408">
    <property type="component" value="Unassembled WGS sequence"/>
</dbReference>
<protein>
    <recommendedName>
        <fullName evidence="12">Branchpoint-bridging protein</fullName>
    </recommendedName>
</protein>
<feature type="compositionally biased region" description="Polar residues" evidence="13">
    <location>
        <begin position="271"/>
        <end position="313"/>
    </location>
</feature>
<keyword evidence="12" id="KW-0747">Spliceosome</keyword>
<keyword evidence="6 12" id="KW-0862">Zinc</keyword>
<dbReference type="PANTHER" id="PTHR11208">
    <property type="entry name" value="RNA-BINDING PROTEIN RELATED"/>
    <property type="match status" value="1"/>
</dbReference>
<name>A0A182YCJ5_ANOST</name>
<keyword evidence="9 12" id="KW-0539">Nucleus</keyword>
<dbReference type="InterPro" id="IPR047086">
    <property type="entry name" value="SF1-HH_sf"/>
</dbReference>
<comment type="similarity">
    <text evidence="2 12">Belongs to the BBP/SF1 family.</text>
</comment>
<dbReference type="Gene3D" id="3.30.1370.10">
    <property type="entry name" value="K Homology domain, type 1"/>
    <property type="match status" value="1"/>
</dbReference>
<reference evidence="15" key="1">
    <citation type="journal article" date="2014" name="Genome Biol.">
        <title>Genome analysis of a major urban malaria vector mosquito, Anopheles stephensi.</title>
        <authorList>
            <person name="Jiang X."/>
            <person name="Peery A."/>
            <person name="Hall A.B."/>
            <person name="Sharma A."/>
            <person name="Chen X.G."/>
            <person name="Waterhouse R.M."/>
            <person name="Komissarov A."/>
            <person name="Riehle M.M."/>
            <person name="Shouche Y."/>
            <person name="Sharakhova M.V."/>
            <person name="Lawson D."/>
            <person name="Pakpour N."/>
            <person name="Arensburger P."/>
            <person name="Davidson V.L."/>
            <person name="Eiglmeier K."/>
            <person name="Emrich S."/>
            <person name="George P."/>
            <person name="Kennedy R.C."/>
            <person name="Mane S.P."/>
            <person name="Maslen G."/>
            <person name="Oringanje C."/>
            <person name="Qi Y."/>
            <person name="Settlage R."/>
            <person name="Tojo M."/>
            <person name="Tubio J.M."/>
            <person name="Unger M.F."/>
            <person name="Wang B."/>
            <person name="Vernick K.D."/>
            <person name="Ribeiro J.M."/>
            <person name="James A.A."/>
            <person name="Michel K."/>
            <person name="Riehle M.A."/>
            <person name="Luckhart S."/>
            <person name="Sharakhov I.V."/>
            <person name="Tu Z."/>
        </authorList>
    </citation>
    <scope>NUCLEOTIDE SEQUENCE [LARGE SCALE GENOMIC DNA]</scope>
    <source>
        <strain evidence="15">Indian</strain>
    </source>
</reference>
<evidence type="ECO:0000256" key="3">
    <source>
        <dbReference type="ARBA" id="ARBA00022664"/>
    </source>
</evidence>
<evidence type="ECO:0000256" key="12">
    <source>
        <dbReference type="RuleBase" id="RU367126"/>
    </source>
</evidence>
<keyword evidence="15" id="KW-1185">Reference proteome</keyword>
<evidence type="ECO:0000256" key="2">
    <source>
        <dbReference type="ARBA" id="ARBA00010382"/>
    </source>
</evidence>
<dbReference type="VEuPathDB" id="VectorBase:ASTE003891"/>
<feature type="compositionally biased region" description="Basic and acidic residues" evidence="13">
    <location>
        <begin position="20"/>
        <end position="33"/>
    </location>
</feature>
<keyword evidence="8 12" id="KW-0508">mRNA splicing</keyword>
<dbReference type="GO" id="GO:0048024">
    <property type="term" value="P:regulation of mRNA splicing, via spliceosome"/>
    <property type="evidence" value="ECO:0007669"/>
    <property type="project" value="TreeGrafter"/>
</dbReference>
<sequence length="433" mass="47559">MQLQIEEISRQLRTGDVTVPEERSPSPEPIYDPHGKRLNTRVNRAREKLKEQRHRLIQQLLLKNPTFKPPSDYKPPVAICSDKVVIPQEEYPNINFIGLLIGPRGNTLKAIEKDTGAKIIIRGKGSAASSKVKSVIAADEPLHALVTANTSEAVTKAVGRIREIIQQGVNEPNLSNHLRRQQLFELAQINGTLRQPCVRKSWPNPVSSVVCLACGGGGHITSDCRANNQPHNQNEKQPAGENVVPKYDEPYLDFLAEIGEAPSRKKCHHGGTQQNEACGNNPTSAQDQSRAASVQKSAPLTQQEESSQYPSPYTATFTDATAAVPSLINYMDPLLTYYPQSNASTTSKVSGWTNECSVLGSSQHVQQPPSETSTSAFMDLAQGHYYYWPNVPASINEYGTETVNYLNLGYWTAENAATYGYFLPPPGDTAPKP</sequence>
<keyword evidence="5 10" id="KW-0863">Zinc-finger</keyword>
<organism evidence="14 15">
    <name type="scientific">Anopheles stephensi</name>
    <name type="common">Indo-Pakistan malaria mosquito</name>
    <dbReference type="NCBI Taxonomy" id="30069"/>
    <lineage>
        <taxon>Eukaryota</taxon>
        <taxon>Metazoa</taxon>
        <taxon>Ecdysozoa</taxon>
        <taxon>Arthropoda</taxon>
        <taxon>Hexapoda</taxon>
        <taxon>Insecta</taxon>
        <taxon>Pterygota</taxon>
        <taxon>Neoptera</taxon>
        <taxon>Endopterygota</taxon>
        <taxon>Diptera</taxon>
        <taxon>Nematocera</taxon>
        <taxon>Culicoidea</taxon>
        <taxon>Culicidae</taxon>
        <taxon>Anophelinae</taxon>
        <taxon>Anopheles</taxon>
    </lineage>
</organism>
<dbReference type="InterPro" id="IPR045071">
    <property type="entry name" value="BBP-like"/>
</dbReference>
<reference evidence="14" key="2">
    <citation type="submission" date="2020-05" db="UniProtKB">
        <authorList>
            <consortium name="EnsemblMetazoa"/>
        </authorList>
    </citation>
    <scope>IDENTIFICATION</scope>
    <source>
        <strain evidence="14">Indian</strain>
    </source>
</reference>
<evidence type="ECO:0000256" key="10">
    <source>
        <dbReference type="PROSITE-ProRule" id="PRU00047"/>
    </source>
</evidence>
<dbReference type="SMART" id="SM00322">
    <property type="entry name" value="KH"/>
    <property type="match status" value="1"/>
</dbReference>
<dbReference type="InterPro" id="IPR055256">
    <property type="entry name" value="KH_1_KHDC4/BBP-like"/>
</dbReference>
<dbReference type="AlphaFoldDB" id="A0A182YCJ5"/>
<evidence type="ECO:0000313" key="14">
    <source>
        <dbReference type="EnsemblMetazoa" id="ASTEI06181-PA"/>
    </source>
</evidence>
<dbReference type="Gene3D" id="6.10.140.1790">
    <property type="match status" value="1"/>
</dbReference>
<dbReference type="InterPro" id="IPR036612">
    <property type="entry name" value="KH_dom_type_1_sf"/>
</dbReference>
<dbReference type="STRING" id="30069.A0A182YCJ5"/>
<feature type="region of interest" description="Disordered" evidence="13">
    <location>
        <begin position="1"/>
        <end position="33"/>
    </location>
</feature>
<proteinExistence type="inferred from homology"/>
<evidence type="ECO:0000256" key="5">
    <source>
        <dbReference type="ARBA" id="ARBA00022771"/>
    </source>
</evidence>
<dbReference type="PROSITE" id="PS50158">
    <property type="entry name" value="ZF_CCHC"/>
    <property type="match status" value="1"/>
</dbReference>